<dbReference type="FunFam" id="3.40.50.150:FF:000347">
    <property type="entry name" value="Methyltransferase"/>
    <property type="match status" value="1"/>
</dbReference>
<dbReference type="Gene3D" id="3.40.50.150">
    <property type="entry name" value="Vaccinia Virus protein VP39"/>
    <property type="match status" value="1"/>
</dbReference>
<keyword evidence="1 5" id="KW-0489">Methyltransferase</keyword>
<dbReference type="PANTHER" id="PTHR13370">
    <property type="entry name" value="RNA METHYLASE-RELATED"/>
    <property type="match status" value="1"/>
</dbReference>
<dbReference type="GO" id="GO:0008170">
    <property type="term" value="F:N-methyltransferase activity"/>
    <property type="evidence" value="ECO:0007669"/>
    <property type="project" value="InterPro"/>
</dbReference>
<dbReference type="AlphaFoldDB" id="A0A1T4JHJ0"/>
<gene>
    <name evidence="5" type="ORF">SAMN02745149_00145</name>
</gene>
<keyword evidence="6" id="KW-1185">Reference proteome</keyword>
<evidence type="ECO:0000256" key="3">
    <source>
        <dbReference type="RuleBase" id="RU362026"/>
    </source>
</evidence>
<sequence length="396" mass="45342">MNDNIIDTVICGDSCKVLNSISSNSINLVYLDPPFFSQKEHELSSRTDGKKYSFDDKFSSIDEYITFMSSVLKEIKRVLTDDGSIFLHCDRYASHYLREELDKVFGEENFQSEIIWSYKRWSNSKKGLLNAHQNIYFYSKTKNFKFNQFYTDYSPSTNIDQILQERVRNSKGKSEYKKDSKGNVVLSTVKKGVPLSDVWEIPFLNPKAKERCGYPTQKPVKLLQRVIELVTNENDIVLDPFCGSGTTCVAAKSLNRKFIGIDKNPDAISLSNKRLSEMIISESGVLSKGINSYIEKNSFETNLLNLLNAIPVQRNKGIDGFIKSDKTLIPIKIQKETETIDEAIFNLENSVKGKEFPIKILIQTNEKHDSNLFERNTDIKVVKYVDLQIKNLLKIV</sequence>
<dbReference type="GO" id="GO:0005737">
    <property type="term" value="C:cytoplasm"/>
    <property type="evidence" value="ECO:0007669"/>
    <property type="project" value="TreeGrafter"/>
</dbReference>
<dbReference type="Proteomes" id="UP000190423">
    <property type="component" value="Unassembled WGS sequence"/>
</dbReference>
<evidence type="ECO:0000256" key="2">
    <source>
        <dbReference type="ARBA" id="ARBA00022679"/>
    </source>
</evidence>
<dbReference type="InterPro" id="IPR029063">
    <property type="entry name" value="SAM-dependent_MTases_sf"/>
</dbReference>
<dbReference type="EMBL" id="FUWG01000002">
    <property type="protein sequence ID" value="SJZ29642.1"/>
    <property type="molecule type" value="Genomic_DNA"/>
</dbReference>
<dbReference type="STRING" id="261392.SAMN02745149_00145"/>
<protein>
    <recommendedName>
        <fullName evidence="3">Methyltransferase</fullName>
        <ecNumber evidence="3">2.1.1.-</ecNumber>
    </recommendedName>
</protein>
<keyword evidence="2 5" id="KW-0808">Transferase</keyword>
<dbReference type="GO" id="GO:0032259">
    <property type="term" value="P:methylation"/>
    <property type="evidence" value="ECO:0007669"/>
    <property type="project" value="UniProtKB-KW"/>
</dbReference>
<dbReference type="PANTHER" id="PTHR13370:SF24">
    <property type="entry name" value="TYPE III RESTRICTION-MODIFICATION ENZYME STYLTI MOD SUBUNIT"/>
    <property type="match status" value="1"/>
</dbReference>
<dbReference type="PRINTS" id="PR00508">
    <property type="entry name" value="S21N4MTFRASE"/>
</dbReference>
<evidence type="ECO:0000259" key="4">
    <source>
        <dbReference type="Pfam" id="PF01555"/>
    </source>
</evidence>
<evidence type="ECO:0000256" key="1">
    <source>
        <dbReference type="ARBA" id="ARBA00022603"/>
    </source>
</evidence>
<reference evidence="5 6" key="1">
    <citation type="submission" date="2017-02" db="EMBL/GenBank/DDBJ databases">
        <authorList>
            <person name="Peterson S.W."/>
        </authorList>
    </citation>
    <scope>NUCLEOTIDE SEQUENCE [LARGE SCALE GENOMIC DNA]</scope>
    <source>
        <strain evidence="5 6">ATCC BAA-908</strain>
    </source>
</reference>
<dbReference type="SUPFAM" id="SSF53335">
    <property type="entry name" value="S-adenosyl-L-methionine-dependent methyltransferases"/>
    <property type="match status" value="1"/>
</dbReference>
<evidence type="ECO:0000313" key="6">
    <source>
        <dbReference type="Proteomes" id="UP000190423"/>
    </source>
</evidence>
<dbReference type="InterPro" id="IPR002941">
    <property type="entry name" value="DNA_methylase_N4/N6"/>
</dbReference>
<dbReference type="CDD" id="cd02440">
    <property type="entry name" value="AdoMet_MTases"/>
    <property type="match status" value="1"/>
</dbReference>
<evidence type="ECO:0000313" key="5">
    <source>
        <dbReference type="EMBL" id="SJZ29642.1"/>
    </source>
</evidence>
<dbReference type="RefSeq" id="WP_078932064.1">
    <property type="nucleotide sequence ID" value="NZ_FUWG01000002.1"/>
</dbReference>
<dbReference type="Pfam" id="PF01555">
    <property type="entry name" value="N6_N4_Mtase"/>
    <property type="match status" value="1"/>
</dbReference>
<organism evidence="5 6">
    <name type="scientific">Treponema porcinum</name>
    <dbReference type="NCBI Taxonomy" id="261392"/>
    <lineage>
        <taxon>Bacteria</taxon>
        <taxon>Pseudomonadati</taxon>
        <taxon>Spirochaetota</taxon>
        <taxon>Spirochaetia</taxon>
        <taxon>Spirochaetales</taxon>
        <taxon>Treponemataceae</taxon>
        <taxon>Treponema</taxon>
    </lineage>
</organism>
<proteinExistence type="inferred from homology"/>
<dbReference type="GeneID" id="78315469"/>
<accession>A0A1T4JHJ0</accession>
<dbReference type="EC" id="2.1.1.-" evidence="3"/>
<dbReference type="GO" id="GO:0003677">
    <property type="term" value="F:DNA binding"/>
    <property type="evidence" value="ECO:0007669"/>
    <property type="project" value="InterPro"/>
</dbReference>
<dbReference type="OrthoDB" id="9800801at2"/>
<name>A0A1T4JHJ0_TREPO</name>
<dbReference type="InterPro" id="IPR001091">
    <property type="entry name" value="RM_Methyltransferase"/>
</dbReference>
<feature type="domain" description="DNA methylase N-4/N-6" evidence="4">
    <location>
        <begin position="26"/>
        <end position="272"/>
    </location>
</feature>
<comment type="similarity">
    <text evidence="3">Belongs to the N(4)/N(6)-methyltransferase family.</text>
</comment>